<dbReference type="AlphaFoldDB" id="A0A5E8CKV7"/>
<comment type="similarity">
    <text evidence="3">Belongs to the ubiquitin conjugation factor E4 family.</text>
</comment>
<sequence length="739" mass="88613">MFENQDIENGNIDIIILNNLENKGSIYFLDIINNNKHNPNYSQIKIICQKYFLIFYVENLFSLDDIFGDLFDLIHKNEVISLDFIKDLNNDFKKNCLSSLFSKNYDFSKKLKLYNLFLNANFNDAMEDIEKSLLGILFQENIDIKNVHDFIKSIVLKKENRVIVFNTLLRKILEIRKEYNELFISDSIKELNKEKFIELIRKVNIMKNMIEVFLLFWNKGINPNRLKQINETYIFNQVFDFWSNWEEKQTNDEEFNFLTHCFFMIHTLLDTNFKMLNDIKTNLSRFLHDLEDFSNITENKIFTPKINILKEWKAQMKDLKLIKNNITNFAYSTLNWMKDKKVQQEELIENCLEIFKHNFENIDRFVLVDFFLKLDEFKVNTYIKNKYIEIIVNDFCNKNKAMTQHQFLVKSLVTKFIEMEKSCQFHEKFGPRFNVIFLLNVFQLHPNFKEYYTFDLKHESEEQSRFLFLLFNDIQYYFEELIENIKKIRKHEKQESQMQPGEIIQIRNMIKSYIAYGMEYMKFVEILSQSNPHLFTSNELVDKVAIFLDFLLQEFAGPNTNLLKVNKPEELYFEPVKILSGLGNIFINLSYDKKIIPALSNDRQYNSEYFNKMVQIIIKKLAYDNQTWFKTGLLSSLRKKIDEYKETKIDYDDYDPPIELCDPLMTSLIETPVKLPSSNLFMDKHVIIKHLLSDESDPFNRELLTPHILEEYNKKPEVVFELKELQNKITAWKKTIILK</sequence>
<protein>
    <submittedName>
        <fullName evidence="8">Ubiquitin elongating factor core</fullName>
    </submittedName>
</protein>
<feature type="domain" description="U-box" evidence="7">
    <location>
        <begin position="655"/>
        <end position="739"/>
    </location>
</feature>
<dbReference type="Gene3D" id="3.30.40.10">
    <property type="entry name" value="Zinc/RING finger domain, C3HC4 (zinc finger)"/>
    <property type="match status" value="1"/>
</dbReference>
<dbReference type="Pfam" id="PF10408">
    <property type="entry name" value="Ufd2P_core"/>
    <property type="match status" value="1"/>
</dbReference>
<dbReference type="InterPro" id="IPR013083">
    <property type="entry name" value="Znf_RING/FYVE/PHD"/>
</dbReference>
<evidence type="ECO:0000256" key="3">
    <source>
        <dbReference type="ARBA" id="ARBA00007434"/>
    </source>
</evidence>
<dbReference type="InterPro" id="IPR019474">
    <property type="entry name" value="Ub_conjug_fac_E4_core"/>
</dbReference>
<dbReference type="SMART" id="SM00504">
    <property type="entry name" value="Ubox"/>
    <property type="match status" value="1"/>
</dbReference>
<organism evidence="8">
    <name type="scientific">seawater metagenome</name>
    <dbReference type="NCBI Taxonomy" id="1561972"/>
    <lineage>
        <taxon>unclassified sequences</taxon>
        <taxon>metagenomes</taxon>
        <taxon>ecological metagenomes</taxon>
    </lineage>
</organism>
<dbReference type="GO" id="GO:0000151">
    <property type="term" value="C:ubiquitin ligase complex"/>
    <property type="evidence" value="ECO:0007669"/>
    <property type="project" value="InterPro"/>
</dbReference>
<evidence type="ECO:0000256" key="1">
    <source>
        <dbReference type="ARBA" id="ARBA00004496"/>
    </source>
</evidence>
<dbReference type="SUPFAM" id="SSF57850">
    <property type="entry name" value="RING/U-box"/>
    <property type="match status" value="1"/>
</dbReference>
<evidence type="ECO:0000256" key="2">
    <source>
        <dbReference type="ARBA" id="ARBA00004906"/>
    </source>
</evidence>
<keyword evidence="4" id="KW-0963">Cytoplasm</keyword>
<dbReference type="GO" id="GO:0005634">
    <property type="term" value="C:nucleus"/>
    <property type="evidence" value="ECO:0007669"/>
    <property type="project" value="TreeGrafter"/>
</dbReference>
<evidence type="ECO:0000313" key="8">
    <source>
        <dbReference type="EMBL" id="VVU95394.1"/>
    </source>
</evidence>
<dbReference type="GO" id="GO:0006511">
    <property type="term" value="P:ubiquitin-dependent protein catabolic process"/>
    <property type="evidence" value="ECO:0007669"/>
    <property type="project" value="InterPro"/>
</dbReference>
<keyword evidence="5" id="KW-0808">Transferase</keyword>
<dbReference type="EMBL" id="CABVLZ010000004">
    <property type="protein sequence ID" value="VVU95394.1"/>
    <property type="molecule type" value="Genomic_DNA"/>
</dbReference>
<dbReference type="PANTHER" id="PTHR13931:SF2">
    <property type="entry name" value="UBIQUITIN CONJUGATION FACTOR E4 B"/>
    <property type="match status" value="1"/>
</dbReference>
<dbReference type="InterPro" id="IPR003613">
    <property type="entry name" value="Ubox_domain"/>
</dbReference>
<dbReference type="GO" id="GO:0034450">
    <property type="term" value="F:ubiquitin-ubiquitin ligase activity"/>
    <property type="evidence" value="ECO:0007669"/>
    <property type="project" value="InterPro"/>
</dbReference>
<proteinExistence type="inferred from homology"/>
<reference evidence="8" key="1">
    <citation type="submission" date="2019-09" db="EMBL/GenBank/DDBJ databases">
        <authorList>
            <person name="Needham M D."/>
        </authorList>
    </citation>
    <scope>NUCLEOTIDE SEQUENCE</scope>
</reference>
<dbReference type="GO" id="GO:0000209">
    <property type="term" value="P:protein polyubiquitination"/>
    <property type="evidence" value="ECO:0007669"/>
    <property type="project" value="TreeGrafter"/>
</dbReference>
<dbReference type="UniPathway" id="UPA00143"/>
<dbReference type="GO" id="GO:0036503">
    <property type="term" value="P:ERAD pathway"/>
    <property type="evidence" value="ECO:0007669"/>
    <property type="project" value="InterPro"/>
</dbReference>
<dbReference type="GO" id="GO:0005737">
    <property type="term" value="C:cytoplasm"/>
    <property type="evidence" value="ECO:0007669"/>
    <property type="project" value="UniProtKB-SubCell"/>
</dbReference>
<comment type="pathway">
    <text evidence="2">Protein modification; protein ubiquitination.</text>
</comment>
<evidence type="ECO:0000256" key="5">
    <source>
        <dbReference type="ARBA" id="ARBA00022679"/>
    </source>
</evidence>
<dbReference type="PANTHER" id="PTHR13931">
    <property type="entry name" value="UBIQUITINATION FACTOR E4"/>
    <property type="match status" value="1"/>
</dbReference>
<comment type="subcellular location">
    <subcellularLocation>
        <location evidence="1">Cytoplasm</location>
    </subcellularLocation>
</comment>
<accession>A0A5E8CKV7</accession>
<dbReference type="Pfam" id="PF04564">
    <property type="entry name" value="U-box"/>
    <property type="match status" value="1"/>
</dbReference>
<gene>
    <name evidence="8" type="ORF">CPAV1605_1145</name>
</gene>
<evidence type="ECO:0000259" key="7">
    <source>
        <dbReference type="PROSITE" id="PS51698"/>
    </source>
</evidence>
<evidence type="ECO:0000256" key="4">
    <source>
        <dbReference type="ARBA" id="ARBA00022490"/>
    </source>
</evidence>
<evidence type="ECO:0000256" key="6">
    <source>
        <dbReference type="ARBA" id="ARBA00022786"/>
    </source>
</evidence>
<dbReference type="InterPro" id="IPR045132">
    <property type="entry name" value="UBE4"/>
</dbReference>
<name>A0A5E8CKV7_9ZZZZ</name>
<keyword evidence="6" id="KW-0833">Ubl conjugation pathway</keyword>
<dbReference type="PROSITE" id="PS51698">
    <property type="entry name" value="U_BOX"/>
    <property type="match status" value="1"/>
</dbReference>